<sequence length="436" mass="51075">MSRIRIVGGNITKITGGKYKIFAKDNIEFHSNKQVIQNAKDGIFYGEPENPKFIDREGNYYYETDGHYSTVYLVCLMLGMNEYDAEELAIATEAPDTTIHSETDFELNDTWFDSHPQEDIHSLTGGFHGIEEFITALKFLWLKEVKTDGDSPEKIKKNTIKRLGELLHRFGDTYAHTKFDNIKPEDIIAYNLKNDSQKELLAIKSWKGQGAKQLSDDVKPWINFINYYTKEYGYSFLTDKEIQKKVFKENRTLEEMLKDIYLLKPTDKFIMYGEKKDISGRTHDHFETDKGYPDLIYMRPEWYLYYVKNLAWLLSIRYNLDEKKLDVSVFEKMTQFVSRNKCSMKGIIDFEIAKIRKRKMFYIPVFYSSPKRAMASVDAVFNTDYMSSAENAKDFTSKYMKEKGLNPVVEEIEGNIKVSFISDDFFYSTQAFKIIY</sequence>
<comment type="caution">
    <text evidence="1">The sequence shown here is derived from an EMBL/GenBank/DDBJ whole genome shotgun (WGS) entry which is preliminary data.</text>
</comment>
<organism evidence="1 2">
    <name type="scientific">Chryseobacterium taihuense</name>
    <dbReference type="NCBI Taxonomy" id="1141221"/>
    <lineage>
        <taxon>Bacteria</taxon>
        <taxon>Pseudomonadati</taxon>
        <taxon>Bacteroidota</taxon>
        <taxon>Flavobacteriia</taxon>
        <taxon>Flavobacteriales</taxon>
        <taxon>Weeksellaceae</taxon>
        <taxon>Chryseobacterium group</taxon>
        <taxon>Chryseobacterium</taxon>
    </lineage>
</organism>
<keyword evidence="2" id="KW-1185">Reference proteome</keyword>
<evidence type="ECO:0000313" key="2">
    <source>
        <dbReference type="Proteomes" id="UP000199242"/>
    </source>
</evidence>
<dbReference type="EMBL" id="FNHD01000001">
    <property type="protein sequence ID" value="SDL40379.1"/>
    <property type="molecule type" value="Genomic_DNA"/>
</dbReference>
<reference evidence="1 2" key="1">
    <citation type="submission" date="2016-10" db="EMBL/GenBank/DDBJ databases">
        <authorList>
            <person name="Varghese N."/>
            <person name="Submissions S."/>
        </authorList>
    </citation>
    <scope>NUCLEOTIDE SEQUENCE [LARGE SCALE GENOMIC DNA]</scope>
    <source>
        <strain evidence="1 2">CGMCC 1.10941</strain>
    </source>
</reference>
<dbReference type="Proteomes" id="UP000199242">
    <property type="component" value="Unassembled WGS sequence"/>
</dbReference>
<accession>A0ABY0QNS2</accession>
<protein>
    <submittedName>
        <fullName evidence="1">Uncharacterized protein</fullName>
    </submittedName>
</protein>
<proteinExistence type="predicted"/>
<evidence type="ECO:0000313" key="1">
    <source>
        <dbReference type="EMBL" id="SDL40379.1"/>
    </source>
</evidence>
<dbReference type="RefSeq" id="WP_089740869.1">
    <property type="nucleotide sequence ID" value="NZ_FNHD01000001.1"/>
</dbReference>
<gene>
    <name evidence="1" type="ORF">SAMN05216273_10117</name>
</gene>
<name>A0ABY0QNS2_9FLAO</name>